<proteinExistence type="predicted"/>
<accession>A0A5B8S7I7</accession>
<evidence type="ECO:0000256" key="5">
    <source>
        <dbReference type="ARBA" id="ARBA00023136"/>
    </source>
</evidence>
<feature type="transmembrane region" description="Helical" evidence="6">
    <location>
        <begin position="156"/>
        <end position="181"/>
    </location>
</feature>
<dbReference type="Pfam" id="PF01943">
    <property type="entry name" value="Polysacc_synt"/>
    <property type="match status" value="1"/>
</dbReference>
<evidence type="ECO:0000256" key="6">
    <source>
        <dbReference type="SAM" id="Phobius"/>
    </source>
</evidence>
<dbReference type="InterPro" id="IPR002797">
    <property type="entry name" value="Polysacc_synth"/>
</dbReference>
<keyword evidence="4 6" id="KW-1133">Transmembrane helix</keyword>
<evidence type="ECO:0000313" key="7">
    <source>
        <dbReference type="EMBL" id="QEA17204.1"/>
    </source>
</evidence>
<evidence type="ECO:0000256" key="4">
    <source>
        <dbReference type="ARBA" id="ARBA00022989"/>
    </source>
</evidence>
<keyword evidence="3 6" id="KW-0812">Transmembrane</keyword>
<dbReference type="GO" id="GO:0005886">
    <property type="term" value="C:plasma membrane"/>
    <property type="evidence" value="ECO:0007669"/>
    <property type="project" value="UniProtKB-SubCell"/>
</dbReference>
<dbReference type="OrthoDB" id="5240734at2"/>
<gene>
    <name evidence="7" type="ORF">FRF71_14270</name>
</gene>
<evidence type="ECO:0000256" key="2">
    <source>
        <dbReference type="ARBA" id="ARBA00022475"/>
    </source>
</evidence>
<reference evidence="7 8" key="1">
    <citation type="journal article" date="2013" name="J. Microbiol. Biotechnol.">
        <title>Novosphingobium ginsenosidimutans sp. nov., with the ability to convert ginsenoside.</title>
        <authorList>
            <person name="Kim J.K."/>
            <person name="He D."/>
            <person name="Liu Q.M."/>
            <person name="Park H.Y."/>
            <person name="Jung M.S."/>
            <person name="Yoon M.H."/>
            <person name="Kim S.C."/>
            <person name="Im W.T."/>
        </authorList>
    </citation>
    <scope>NUCLEOTIDE SEQUENCE [LARGE SCALE GENOMIC DNA]</scope>
    <source>
        <strain evidence="7 8">FW-6</strain>
    </source>
</reference>
<feature type="transmembrane region" description="Helical" evidence="6">
    <location>
        <begin position="370"/>
        <end position="390"/>
    </location>
</feature>
<organism evidence="7 8">
    <name type="scientific">Novosphingobium ginsenosidimutans</name>
    <dbReference type="NCBI Taxonomy" id="1176536"/>
    <lineage>
        <taxon>Bacteria</taxon>
        <taxon>Pseudomonadati</taxon>
        <taxon>Pseudomonadota</taxon>
        <taxon>Alphaproteobacteria</taxon>
        <taxon>Sphingomonadales</taxon>
        <taxon>Sphingomonadaceae</taxon>
        <taxon>Novosphingobium</taxon>
    </lineage>
</organism>
<keyword evidence="5 6" id="KW-0472">Membrane</keyword>
<dbReference type="Proteomes" id="UP000321172">
    <property type="component" value="Chromosome"/>
</dbReference>
<keyword evidence="2" id="KW-1003">Cell membrane</keyword>
<name>A0A5B8S7I7_9SPHN</name>
<dbReference type="PANTHER" id="PTHR30250">
    <property type="entry name" value="PST FAMILY PREDICTED COLANIC ACID TRANSPORTER"/>
    <property type="match status" value="1"/>
</dbReference>
<dbReference type="InterPro" id="IPR050833">
    <property type="entry name" value="Poly_Biosynth_Transport"/>
</dbReference>
<feature type="transmembrane region" description="Helical" evidence="6">
    <location>
        <begin position="340"/>
        <end position="363"/>
    </location>
</feature>
<comment type="subcellular location">
    <subcellularLocation>
        <location evidence="1">Cell membrane</location>
        <topology evidence="1">Multi-pass membrane protein</topology>
    </subcellularLocation>
</comment>
<evidence type="ECO:0000313" key="8">
    <source>
        <dbReference type="Proteomes" id="UP000321172"/>
    </source>
</evidence>
<dbReference type="RefSeq" id="WP_147091283.1">
    <property type="nucleotide sequence ID" value="NZ_BAABJD010000002.1"/>
</dbReference>
<feature type="transmembrane region" description="Helical" evidence="6">
    <location>
        <begin position="126"/>
        <end position="144"/>
    </location>
</feature>
<feature type="transmembrane region" description="Helical" evidence="6">
    <location>
        <begin position="264"/>
        <end position="284"/>
    </location>
</feature>
<keyword evidence="8" id="KW-1185">Reference proteome</keyword>
<dbReference type="EMBL" id="CP042345">
    <property type="protein sequence ID" value="QEA17204.1"/>
    <property type="molecule type" value="Genomic_DNA"/>
</dbReference>
<evidence type="ECO:0000256" key="3">
    <source>
        <dbReference type="ARBA" id="ARBA00022692"/>
    </source>
</evidence>
<feature type="transmembrane region" description="Helical" evidence="6">
    <location>
        <begin position="92"/>
        <end position="114"/>
    </location>
</feature>
<feature type="transmembrane region" description="Helical" evidence="6">
    <location>
        <begin position="20"/>
        <end position="39"/>
    </location>
</feature>
<evidence type="ECO:0000256" key="1">
    <source>
        <dbReference type="ARBA" id="ARBA00004651"/>
    </source>
</evidence>
<dbReference type="KEGG" id="ngf:FRF71_14270"/>
<protein>
    <submittedName>
        <fullName evidence="7">Oligosaccharide flippase family protein</fullName>
    </submittedName>
</protein>
<dbReference type="PANTHER" id="PTHR30250:SF11">
    <property type="entry name" value="O-ANTIGEN TRANSPORTER-RELATED"/>
    <property type="match status" value="1"/>
</dbReference>
<sequence length="433" mass="45365">MGTLQARLLEKLQPYIMPMASLGVRGLGVLAGFAVTIYIGRLFGPVANGQYAIVSQTAIFLAMIAIGGLDLAVAREFPQAKVQGKSVSRRSLALVLGQSLGIAIALAGILTVASGPFLHMLGRPDLPQGSILLLCLILLSRTLLRMLATILRAQSYFLTSQAIEMLSVPLLTVVLIAAGLAGTVSEILLATLIAGCIAATGGMVVAWRESSGASDAWQVDMRKLYATAWPLWGVAIAQNFADWYGLVTITAIGGLAETGLFRVASQFAVSFSIITLGLLGTYSTPVSAAFHANDKELAAKTAGQATMLSLALVLPLALIVLLLAPYLLGLVGPEFAASATVLRVLLLGQIAFTFAGSASMVLAMSGHPRINLWVNLMTTAAIVLTAPFFVRTWGATGLAACISSLMAFRAISCVLAVRRLEGIDVLRGRLIAE</sequence>
<feature type="transmembrane region" description="Helical" evidence="6">
    <location>
        <begin position="187"/>
        <end position="207"/>
    </location>
</feature>
<feature type="transmembrane region" description="Helical" evidence="6">
    <location>
        <begin position="51"/>
        <end position="72"/>
    </location>
</feature>
<feature type="transmembrane region" description="Helical" evidence="6">
    <location>
        <begin position="305"/>
        <end position="328"/>
    </location>
</feature>
<feature type="transmembrane region" description="Helical" evidence="6">
    <location>
        <begin position="396"/>
        <end position="417"/>
    </location>
</feature>
<dbReference type="AlphaFoldDB" id="A0A5B8S7I7"/>
<feature type="transmembrane region" description="Helical" evidence="6">
    <location>
        <begin position="228"/>
        <end position="252"/>
    </location>
</feature>